<dbReference type="Proteomes" id="UP000179441">
    <property type="component" value="Unassembled WGS sequence"/>
</dbReference>
<name>A0A1S1LXG6_MYCCH</name>
<evidence type="ECO:0000313" key="2">
    <source>
        <dbReference type="Proteomes" id="UP000179441"/>
    </source>
</evidence>
<evidence type="ECO:0000313" key="1">
    <source>
        <dbReference type="EMBL" id="OHU75796.1"/>
    </source>
</evidence>
<protein>
    <submittedName>
        <fullName evidence="1">Uncharacterized protein</fullName>
    </submittedName>
</protein>
<dbReference type="AlphaFoldDB" id="A0A1S1LXG6"/>
<organism evidence="1 2">
    <name type="scientific">Mycobacteroides chelonae</name>
    <name type="common">Mycobacterium chelonae</name>
    <dbReference type="NCBI Taxonomy" id="1774"/>
    <lineage>
        <taxon>Bacteria</taxon>
        <taxon>Bacillati</taxon>
        <taxon>Actinomycetota</taxon>
        <taxon>Actinomycetes</taxon>
        <taxon>Mycobacteriales</taxon>
        <taxon>Mycobacteriaceae</taxon>
        <taxon>Mycobacteroides</taxon>
    </lineage>
</organism>
<dbReference type="EMBL" id="MLIS01000117">
    <property type="protein sequence ID" value="OHU75796.1"/>
    <property type="molecule type" value="Genomic_DNA"/>
</dbReference>
<comment type="caution">
    <text evidence="1">The sequence shown here is derived from an EMBL/GenBank/DDBJ whole genome shotgun (WGS) entry which is preliminary data.</text>
</comment>
<dbReference type="RefSeq" id="WP_070916999.1">
    <property type="nucleotide sequence ID" value="NZ_MLIR01000012.1"/>
</dbReference>
<gene>
    <name evidence="1" type="ORF">BKG84_26675</name>
</gene>
<reference evidence="1 2" key="1">
    <citation type="submission" date="2016-10" db="EMBL/GenBank/DDBJ databases">
        <title>Evaluation of Human, Veterinary and Environmental Mycobacterium chelonae Isolates by Core Genome Phylogenomic Analysis, Targeted Gene Comparison, and Anti-microbial Susceptibility Patterns: A Tale of Mistaken Identities.</title>
        <authorList>
            <person name="Fogelson S.B."/>
            <person name="Camus A.C."/>
            <person name="Lorenz W."/>
            <person name="Vasireddy R."/>
            <person name="Vasireddy S."/>
            <person name="Smith T."/>
            <person name="Brown-Elliott B.A."/>
            <person name="Wallace R.J.Jr."/>
            <person name="Hasan N.A."/>
            <person name="Reischl U."/>
            <person name="Sanchez S."/>
        </authorList>
    </citation>
    <scope>NUCLEOTIDE SEQUENCE [LARGE SCALE GENOMIC DNA]</scope>
    <source>
        <strain evidence="1 2">15518</strain>
    </source>
</reference>
<sequence length="117" mass="13036">MSADNWTTCYACQTRRNDADDERIAEQRKLIEEAYGQVSQEEYDGLRGRVESAILEIEAAPLGQTFREDYEIHGAETGVVTVSYGGGCTVCGYGTSFEERHPIEVFELHSVKENGHG</sequence>
<accession>A0A1S1LXG6</accession>
<proteinExistence type="predicted"/>
<keyword evidence="2" id="KW-1185">Reference proteome</keyword>